<dbReference type="Pfam" id="PF01026">
    <property type="entry name" value="TatD_DNase"/>
    <property type="match status" value="1"/>
</dbReference>
<keyword evidence="2" id="KW-1185">Reference proteome</keyword>
<dbReference type="PANTHER" id="PTHR46124">
    <property type="entry name" value="D-AMINOACYL-TRNA DEACYLASE"/>
    <property type="match status" value="1"/>
</dbReference>
<dbReference type="InterPro" id="IPR001130">
    <property type="entry name" value="TatD-like"/>
</dbReference>
<gene>
    <name evidence="1" type="ORF">MTP09_01040</name>
</gene>
<keyword evidence="1" id="KW-0378">Hydrolase</keyword>
<organism evidence="1 2">
    <name type="scientific">Chryseobacterium suipulveris</name>
    <dbReference type="NCBI Taxonomy" id="2929800"/>
    <lineage>
        <taxon>Bacteria</taxon>
        <taxon>Pseudomonadati</taxon>
        <taxon>Bacteroidota</taxon>
        <taxon>Flavobacteriia</taxon>
        <taxon>Flavobacteriales</taxon>
        <taxon>Weeksellaceae</taxon>
        <taxon>Chryseobacterium group</taxon>
        <taxon>Chryseobacterium</taxon>
    </lineage>
</organism>
<dbReference type="InterPro" id="IPR032466">
    <property type="entry name" value="Metal_Hydrolase"/>
</dbReference>
<evidence type="ECO:0000313" key="1">
    <source>
        <dbReference type="EMBL" id="UOE41260.1"/>
    </source>
</evidence>
<evidence type="ECO:0000313" key="2">
    <source>
        <dbReference type="Proteomes" id="UP000831460"/>
    </source>
</evidence>
<dbReference type="Gene3D" id="3.20.20.140">
    <property type="entry name" value="Metal-dependent hydrolases"/>
    <property type="match status" value="1"/>
</dbReference>
<dbReference type="PIRSF" id="PIRSF005902">
    <property type="entry name" value="DNase_TatD"/>
    <property type="match status" value="1"/>
</dbReference>
<dbReference type="Proteomes" id="UP000831460">
    <property type="component" value="Chromosome"/>
</dbReference>
<accession>A0ABY4BXK6</accession>
<sequence>MHFFDFHHHDPRKTFGIYNLKFGENIPDHFFSAGIHPDSISENIEGYFLWLNEIINNRNCVAIGECGLDGLIDVDEKLQREVFERQIFLANEVQKPIIIHCVKRFSQLIPFRKKAKVPMIVHGFNKRKTIGDELLKNDFCLSFGKSVLHNVNLQDFVNEFPTEKLFLETDSASFELEDLYLKVAELKNMEPENLKMQIIKNLKSIHISLTQ</sequence>
<dbReference type="GO" id="GO:0016787">
    <property type="term" value="F:hydrolase activity"/>
    <property type="evidence" value="ECO:0007669"/>
    <property type="project" value="UniProtKB-KW"/>
</dbReference>
<proteinExistence type="predicted"/>
<dbReference type="SUPFAM" id="SSF51556">
    <property type="entry name" value="Metallo-dependent hydrolases"/>
    <property type="match status" value="1"/>
</dbReference>
<reference evidence="1 2" key="1">
    <citation type="submission" date="2022-03" db="EMBL/GenBank/DDBJ databases">
        <title>Chryseobacterium sp. isolated from particulate matters in swine house.</title>
        <authorList>
            <person name="Won M."/>
            <person name="Kim S.-J."/>
            <person name="Kwon S.-W."/>
        </authorList>
    </citation>
    <scope>NUCLEOTIDE SEQUENCE [LARGE SCALE GENOMIC DNA]</scope>
    <source>
        <strain evidence="1 2">SC2-2</strain>
    </source>
</reference>
<name>A0ABY4BXK6_9FLAO</name>
<dbReference type="RefSeq" id="WP_243549832.1">
    <property type="nucleotide sequence ID" value="NZ_CP094532.1"/>
</dbReference>
<dbReference type="PANTHER" id="PTHR46124:SF3">
    <property type="entry name" value="HYDROLASE"/>
    <property type="match status" value="1"/>
</dbReference>
<protein>
    <submittedName>
        <fullName evidence="1">TatD family hydrolase</fullName>
    </submittedName>
</protein>
<dbReference type="EMBL" id="CP094532">
    <property type="protein sequence ID" value="UOE41260.1"/>
    <property type="molecule type" value="Genomic_DNA"/>
</dbReference>